<evidence type="ECO:0000256" key="1">
    <source>
        <dbReference type="ARBA" id="ARBA00004141"/>
    </source>
</evidence>
<dbReference type="FunFam" id="1.20.1250.20:FF:000068">
    <property type="entry name" value="MFS general substrate transporter"/>
    <property type="match status" value="1"/>
</dbReference>
<feature type="transmembrane region" description="Helical" evidence="6">
    <location>
        <begin position="421"/>
        <end position="441"/>
    </location>
</feature>
<evidence type="ECO:0000313" key="11">
    <source>
        <dbReference type="Proteomes" id="UP000256601"/>
    </source>
</evidence>
<name>A0A1D8NQC2_YARLL</name>
<accession>A0A1D8NQC2</accession>
<dbReference type="AlphaFoldDB" id="A0A1D8NQC2"/>
<dbReference type="PROSITE" id="PS50850">
    <property type="entry name" value="MFS"/>
    <property type="match status" value="1"/>
</dbReference>
<dbReference type="EMBL" id="CP017558">
    <property type="protein sequence ID" value="AOW07824.1"/>
    <property type="molecule type" value="Genomic_DNA"/>
</dbReference>
<dbReference type="Gene3D" id="1.20.1250.20">
    <property type="entry name" value="MFS general substrate transporter like domains"/>
    <property type="match status" value="2"/>
</dbReference>
<dbReference type="EMBL" id="KZ857329">
    <property type="protein sequence ID" value="RDW27578.1"/>
    <property type="molecule type" value="Genomic_DNA"/>
</dbReference>
<dbReference type="InterPro" id="IPR011701">
    <property type="entry name" value="MFS"/>
</dbReference>
<evidence type="ECO:0000256" key="2">
    <source>
        <dbReference type="ARBA" id="ARBA00022448"/>
    </source>
</evidence>
<dbReference type="SUPFAM" id="SSF103473">
    <property type="entry name" value="MFS general substrate transporter"/>
    <property type="match status" value="1"/>
</dbReference>
<dbReference type="GO" id="GO:0016020">
    <property type="term" value="C:membrane"/>
    <property type="evidence" value="ECO:0007669"/>
    <property type="project" value="UniProtKB-SubCell"/>
</dbReference>
<dbReference type="GO" id="GO:0022857">
    <property type="term" value="F:transmembrane transporter activity"/>
    <property type="evidence" value="ECO:0007669"/>
    <property type="project" value="InterPro"/>
</dbReference>
<dbReference type="InterPro" id="IPR020846">
    <property type="entry name" value="MFS_dom"/>
</dbReference>
<feature type="transmembrane region" description="Helical" evidence="6">
    <location>
        <begin position="331"/>
        <end position="350"/>
    </location>
</feature>
<evidence type="ECO:0000313" key="9">
    <source>
        <dbReference type="EMBL" id="RDW27578.1"/>
    </source>
</evidence>
<sequence>MEKTDATHIESASIEEDFKNGTQITITDPEKASGELMATAEELYPSVDKKKLLRKMDFHIIPMLSLLYLLCFLDRGNIGNANIEGLSTDLNLTGEQYNMALTVFFFTYAPLEVPSNMLLKKFRPSIWLPSIMVAWGLVMTLMGIVQNYGGLLATRVLLGVFEAGLFPGVAYYLTTWYCRSELQFRQAMFFSAASVAGAFSGLLAFAISKMRGVAGLEGWRWIFILEGIATVVVGFIAYFTLYDYPETAKFLTEDERQYIMYRIKFDGQSSSSAVAQDDSMNSKYLWDAFKDIQTWLHLGLFWGIICPLYSISFFLPSIIKNLGYTSSKAQLLTIPIYIVAACWGVLQAWLSDRLQKRSIFVAFNLCCMMLGYILAISISAAAHPAATYVGCYLAAFGIYPAIPGIISWISNNVSGSYKRAVAMAVQIGIGNLLGAVSTNIYRVQDKPQYRLGHSVNLGFIVLGFVCLVSLRIFYTRQNTLKKERLASGYYDSMSEDEFAQLGDRSPYFEYKL</sequence>
<feature type="transmembrane region" description="Helical" evidence="6">
    <location>
        <begin position="359"/>
        <end position="380"/>
    </location>
</feature>
<feature type="transmembrane region" description="Helical" evidence="6">
    <location>
        <begin position="126"/>
        <end position="146"/>
    </location>
</feature>
<evidence type="ECO:0000313" key="8">
    <source>
        <dbReference type="EMBL" id="AOW07824.1"/>
    </source>
</evidence>
<feature type="domain" description="Major facilitator superfamily (MFS) profile" evidence="7">
    <location>
        <begin position="60"/>
        <end position="481"/>
    </location>
</feature>
<keyword evidence="4 6" id="KW-1133">Transmembrane helix</keyword>
<dbReference type="VEuPathDB" id="FungiDB:YALI0_F28193g"/>
<dbReference type="Proteomes" id="UP000256601">
    <property type="component" value="Unassembled WGS sequence"/>
</dbReference>
<comment type="subcellular location">
    <subcellularLocation>
        <location evidence="1">Membrane</location>
        <topology evidence="1">Multi-pass membrane protein</topology>
    </subcellularLocation>
</comment>
<feature type="transmembrane region" description="Helical" evidence="6">
    <location>
        <begin position="186"/>
        <end position="207"/>
    </location>
</feature>
<feature type="transmembrane region" description="Helical" evidence="6">
    <location>
        <begin position="453"/>
        <end position="474"/>
    </location>
</feature>
<organism evidence="8 10">
    <name type="scientific">Yarrowia lipolytica</name>
    <name type="common">Candida lipolytica</name>
    <dbReference type="NCBI Taxonomy" id="4952"/>
    <lineage>
        <taxon>Eukaryota</taxon>
        <taxon>Fungi</taxon>
        <taxon>Dikarya</taxon>
        <taxon>Ascomycota</taxon>
        <taxon>Saccharomycotina</taxon>
        <taxon>Dipodascomycetes</taxon>
        <taxon>Dipodascales</taxon>
        <taxon>Dipodascales incertae sedis</taxon>
        <taxon>Yarrowia</taxon>
    </lineage>
</organism>
<dbReference type="PANTHER" id="PTHR43791">
    <property type="entry name" value="PERMEASE-RELATED"/>
    <property type="match status" value="1"/>
</dbReference>
<dbReference type="FunFam" id="1.20.1250.20:FF:000034">
    <property type="entry name" value="MFS general substrate transporter"/>
    <property type="match status" value="1"/>
</dbReference>
<feature type="transmembrane region" description="Helical" evidence="6">
    <location>
        <begin position="152"/>
        <end position="174"/>
    </location>
</feature>
<keyword evidence="2" id="KW-0813">Transport</keyword>
<dbReference type="Pfam" id="PF07690">
    <property type="entry name" value="MFS_1"/>
    <property type="match status" value="1"/>
</dbReference>
<dbReference type="InterPro" id="IPR036259">
    <property type="entry name" value="MFS_trans_sf"/>
</dbReference>
<keyword evidence="5 6" id="KW-0472">Membrane</keyword>
<evidence type="ECO:0000256" key="3">
    <source>
        <dbReference type="ARBA" id="ARBA00022692"/>
    </source>
</evidence>
<feature type="transmembrane region" description="Helical" evidence="6">
    <location>
        <begin position="386"/>
        <end position="409"/>
    </location>
</feature>
<feature type="transmembrane region" description="Helical" evidence="6">
    <location>
        <begin position="96"/>
        <end position="114"/>
    </location>
</feature>
<dbReference type="OrthoDB" id="2962993at2759"/>
<dbReference type="OMA" id="GKLGWSW"/>
<proteinExistence type="predicted"/>
<gene>
    <name evidence="9" type="ORF">B0I71DRAFT_157524</name>
    <name evidence="8" type="ORF">YALI1_F35868g</name>
</gene>
<feature type="transmembrane region" description="Helical" evidence="6">
    <location>
        <begin position="295"/>
        <end position="319"/>
    </location>
</feature>
<dbReference type="eggNOG" id="KOG2533">
    <property type="taxonomic scope" value="Eukaryota"/>
</dbReference>
<reference evidence="8 10" key="1">
    <citation type="journal article" date="2016" name="PLoS ONE">
        <title>Sequence Assembly of Yarrowia lipolytica Strain W29/CLIB89 Shows Transposable Element Diversity.</title>
        <authorList>
            <person name="Magnan C."/>
            <person name="Yu J."/>
            <person name="Chang I."/>
            <person name="Jahn E."/>
            <person name="Kanomata Y."/>
            <person name="Wu J."/>
            <person name="Zeller M."/>
            <person name="Oakes M."/>
            <person name="Baldi P."/>
            <person name="Sandmeyer S."/>
        </authorList>
    </citation>
    <scope>NUCLEOTIDE SEQUENCE [LARGE SCALE GENOMIC DNA]</scope>
    <source>
        <strain evidence="8">CLIB89</strain>
        <strain evidence="10">CLIB89(W29)</strain>
    </source>
</reference>
<evidence type="ECO:0000259" key="7">
    <source>
        <dbReference type="PROSITE" id="PS50850"/>
    </source>
</evidence>
<dbReference type="PANTHER" id="PTHR43791:SF18">
    <property type="entry name" value="NICOTINIC ACID TRANSPORTER TNA1, PUTATIVE (AFU_ORTHOLOGUE AFUA_3G03820)-RELATED"/>
    <property type="match status" value="1"/>
</dbReference>
<dbReference type="Proteomes" id="UP000182444">
    <property type="component" value="Chromosome 1F"/>
</dbReference>
<evidence type="ECO:0000256" key="4">
    <source>
        <dbReference type="ARBA" id="ARBA00022989"/>
    </source>
</evidence>
<dbReference type="RefSeq" id="XP_505981.1">
    <property type="nucleotide sequence ID" value="XM_505981.1"/>
</dbReference>
<feature type="transmembrane region" description="Helical" evidence="6">
    <location>
        <begin position="219"/>
        <end position="241"/>
    </location>
</feature>
<evidence type="ECO:0000256" key="6">
    <source>
        <dbReference type="SAM" id="Phobius"/>
    </source>
</evidence>
<evidence type="ECO:0000256" key="5">
    <source>
        <dbReference type="ARBA" id="ARBA00023136"/>
    </source>
</evidence>
<keyword evidence="3 6" id="KW-0812">Transmembrane</keyword>
<dbReference type="GeneID" id="2908659"/>
<feature type="transmembrane region" description="Helical" evidence="6">
    <location>
        <begin position="58"/>
        <end position="76"/>
    </location>
</feature>
<dbReference type="KEGG" id="yli:2908659"/>
<dbReference type="VEuPathDB" id="FungiDB:YALI1_F35868g"/>
<protein>
    <submittedName>
        <fullName evidence="9">Major facilitator superfamily domain-containing protein</fullName>
    </submittedName>
</protein>
<reference evidence="9 11" key="2">
    <citation type="submission" date="2018-07" db="EMBL/GenBank/DDBJ databases">
        <title>Draft Genome Assemblies for Five Robust Yarrowia lipolytica Strains Exhibiting High Lipid Production and Pentose Sugar Utilization and Sugar Alcohol Secretion from Undetoxified Lignocellulosic Biomass Hydrolysates.</title>
        <authorList>
            <consortium name="DOE Joint Genome Institute"/>
            <person name="Walker C."/>
            <person name="Ryu S."/>
            <person name="Na H."/>
            <person name="Zane M."/>
            <person name="LaButti K."/>
            <person name="Lipzen A."/>
            <person name="Haridas S."/>
            <person name="Barry K."/>
            <person name="Grigoriev I.V."/>
            <person name="Quarterman J."/>
            <person name="Slininger P."/>
            <person name="Dien B."/>
            <person name="Trinh C.T."/>
        </authorList>
    </citation>
    <scope>NUCLEOTIDE SEQUENCE [LARGE SCALE GENOMIC DNA]</scope>
    <source>
        <strain evidence="9 11">YB392</strain>
    </source>
</reference>
<evidence type="ECO:0000313" key="10">
    <source>
        <dbReference type="Proteomes" id="UP000182444"/>
    </source>
</evidence>